<organism evidence="2 3">
    <name type="scientific">Thanatephorus cucumeris (strain AG1-IA)</name>
    <name type="common">Rice sheath blight fungus</name>
    <name type="synonym">Rhizoctonia solani</name>
    <dbReference type="NCBI Taxonomy" id="983506"/>
    <lineage>
        <taxon>Eukaryota</taxon>
        <taxon>Fungi</taxon>
        <taxon>Dikarya</taxon>
        <taxon>Basidiomycota</taxon>
        <taxon>Agaricomycotina</taxon>
        <taxon>Agaricomycetes</taxon>
        <taxon>Cantharellales</taxon>
        <taxon>Ceratobasidiaceae</taxon>
        <taxon>Rhizoctonia</taxon>
        <taxon>Rhizoctonia solani AG-1</taxon>
    </lineage>
</organism>
<dbReference type="Gene3D" id="3.90.1140.10">
    <property type="entry name" value="Cyclic phosphodiesterase"/>
    <property type="match status" value="1"/>
</dbReference>
<dbReference type="Proteomes" id="UP000011668">
    <property type="component" value="Unassembled WGS sequence"/>
</dbReference>
<feature type="region of interest" description="Disordered" evidence="1">
    <location>
        <begin position="1"/>
        <end position="41"/>
    </location>
</feature>
<feature type="compositionally biased region" description="Basic and acidic residues" evidence="1">
    <location>
        <begin position="28"/>
        <end position="41"/>
    </location>
</feature>
<reference evidence="2 3" key="1">
    <citation type="journal article" date="2013" name="Nat. Commun.">
        <title>The evolution and pathogenic mechanisms of the rice sheath blight pathogen.</title>
        <authorList>
            <person name="Zheng A."/>
            <person name="Lin R."/>
            <person name="Xu L."/>
            <person name="Qin P."/>
            <person name="Tang C."/>
            <person name="Ai P."/>
            <person name="Zhang D."/>
            <person name="Liu Y."/>
            <person name="Sun Z."/>
            <person name="Feng H."/>
            <person name="Wang Y."/>
            <person name="Chen Y."/>
            <person name="Liang X."/>
            <person name="Fu R."/>
            <person name="Li Q."/>
            <person name="Zhang J."/>
            <person name="Yu X."/>
            <person name="Xie Z."/>
            <person name="Ding L."/>
            <person name="Guan P."/>
            <person name="Tang J."/>
            <person name="Liang Y."/>
            <person name="Wang S."/>
            <person name="Deng Q."/>
            <person name="Li S."/>
            <person name="Zhu J."/>
            <person name="Wang L."/>
            <person name="Liu H."/>
            <person name="Li P."/>
        </authorList>
    </citation>
    <scope>NUCLEOTIDE SEQUENCE [LARGE SCALE GENOMIC DNA]</scope>
    <source>
        <strain evidence="3">AG-1 IA</strain>
    </source>
</reference>
<evidence type="ECO:0000313" key="3">
    <source>
        <dbReference type="Proteomes" id="UP000011668"/>
    </source>
</evidence>
<comment type="caution">
    <text evidence="2">The sequence shown here is derived from an EMBL/GenBank/DDBJ whole genome shotgun (WGS) entry which is preliminary data.</text>
</comment>
<protein>
    <submittedName>
        <fullName evidence="2">Uncharacterized protein</fullName>
    </submittedName>
</protein>
<dbReference type="OrthoDB" id="277832at2759"/>
<dbReference type="OMA" id="RERPTHC"/>
<evidence type="ECO:0000313" key="2">
    <source>
        <dbReference type="EMBL" id="ELU36620.1"/>
    </source>
</evidence>
<name>L8WF71_THACA</name>
<evidence type="ECO:0000256" key="1">
    <source>
        <dbReference type="SAM" id="MobiDB-lite"/>
    </source>
</evidence>
<dbReference type="EMBL" id="AFRT01003202">
    <property type="protein sequence ID" value="ELU36620.1"/>
    <property type="molecule type" value="Genomic_DNA"/>
</dbReference>
<dbReference type="HOGENOM" id="CLU_1422313_0_0_1"/>
<dbReference type="STRING" id="983506.L8WF71"/>
<sequence>METAGHAGYHLGQGGNRGNSKRSWRGRGGTERSTQARERPTHCKSMVDHISSFTTQISQFTDSLLAVSPPIAGLGSSIVVSPSRLHLTLGVMNLTVGENESSLPQTNSSQGETDTKTYRKTVADALSLLHSLKPYVESTLQGQPLQLCLDELDVMQRSPSGEADVMYFGPASTSPKATAHLRSVSVLGKQI</sequence>
<keyword evidence="3" id="KW-1185">Reference proteome</keyword>
<proteinExistence type="predicted"/>
<gene>
    <name evidence="2" type="ORF">AG1IA_09354</name>
</gene>
<accession>L8WF71</accession>
<dbReference type="AlphaFoldDB" id="L8WF71"/>